<keyword evidence="4" id="KW-1185">Reference proteome</keyword>
<accession>A0A1R4H6U2</accession>
<evidence type="ECO:0000313" key="4">
    <source>
        <dbReference type="Proteomes" id="UP000195667"/>
    </source>
</evidence>
<dbReference type="RefSeq" id="WP_245807931.1">
    <property type="nucleotide sequence ID" value="NZ_FUKI01000097.1"/>
</dbReference>
<name>A0A1R4H6U2_9GAMM</name>
<dbReference type="Proteomes" id="UP000195667">
    <property type="component" value="Unassembled WGS sequence"/>
</dbReference>
<dbReference type="EMBL" id="FUKI01000097">
    <property type="protein sequence ID" value="SJM92008.1"/>
    <property type="molecule type" value="Genomic_DNA"/>
</dbReference>
<dbReference type="InterPro" id="IPR029063">
    <property type="entry name" value="SAM-dependent_MTases_sf"/>
</dbReference>
<protein>
    <submittedName>
        <fullName evidence="3">Methyltransferase type 11</fullName>
    </submittedName>
</protein>
<organism evidence="3 4">
    <name type="scientific">Crenothrix polyspora</name>
    <dbReference type="NCBI Taxonomy" id="360316"/>
    <lineage>
        <taxon>Bacteria</taxon>
        <taxon>Pseudomonadati</taxon>
        <taxon>Pseudomonadota</taxon>
        <taxon>Gammaproteobacteria</taxon>
        <taxon>Methylococcales</taxon>
        <taxon>Crenotrichaceae</taxon>
        <taxon>Crenothrix</taxon>
    </lineage>
</organism>
<evidence type="ECO:0000256" key="1">
    <source>
        <dbReference type="ARBA" id="ARBA00022679"/>
    </source>
</evidence>
<dbReference type="PANTHER" id="PTHR44068:SF11">
    <property type="entry name" value="GERANYL DIPHOSPHATE 2-C-METHYLTRANSFERASE"/>
    <property type="match status" value="1"/>
</dbReference>
<keyword evidence="3" id="KW-0489">Methyltransferase</keyword>
<dbReference type="GO" id="GO:0032259">
    <property type="term" value="P:methylation"/>
    <property type="evidence" value="ECO:0007669"/>
    <property type="project" value="UniProtKB-KW"/>
</dbReference>
<dbReference type="Pfam" id="PF08241">
    <property type="entry name" value="Methyltransf_11"/>
    <property type="match status" value="1"/>
</dbReference>
<dbReference type="CDD" id="cd02440">
    <property type="entry name" value="AdoMet_MTases"/>
    <property type="match status" value="1"/>
</dbReference>
<dbReference type="Gene3D" id="3.40.50.150">
    <property type="entry name" value="Vaccinia Virus protein VP39"/>
    <property type="match status" value="1"/>
</dbReference>
<dbReference type="PANTHER" id="PTHR44068">
    <property type="entry name" value="ZGC:194242"/>
    <property type="match status" value="1"/>
</dbReference>
<gene>
    <name evidence="3" type="ORF">CRENPOLYSF1_230033</name>
</gene>
<reference evidence="4" key="1">
    <citation type="submission" date="2017-02" db="EMBL/GenBank/DDBJ databases">
        <authorList>
            <person name="Daims H."/>
        </authorList>
    </citation>
    <scope>NUCLEOTIDE SEQUENCE [LARGE SCALE GENOMIC DNA]</scope>
</reference>
<keyword evidence="1 3" id="KW-0808">Transferase</keyword>
<dbReference type="InterPro" id="IPR050447">
    <property type="entry name" value="Erg6_SMT_methyltransf"/>
</dbReference>
<evidence type="ECO:0000313" key="3">
    <source>
        <dbReference type="EMBL" id="SJM92008.1"/>
    </source>
</evidence>
<dbReference type="AlphaFoldDB" id="A0A1R4H6U2"/>
<proteinExistence type="predicted"/>
<dbReference type="InterPro" id="IPR013216">
    <property type="entry name" value="Methyltransf_11"/>
</dbReference>
<sequence>MPSLLDSTKGLFQLMHTLISNQDNRELSVDADLSGKALRKETAEYYDECYWDYLLTWCNRDNLAYHYGYWDKTTPYQHHQALLNKNQILYDAAGIKPGDRVLDAGCGVGGSSIWMAKNYGNRATGMTVSGQQAIYGAQHATRQGVGELVDFEVADFCQMPFEDESFDVVWALESSCYALNKSDFLKEAMRVLRKGGRVVVCDGFFTRREFNDEEWREIMICLNGWAVPNLCLRDEFGGMLEQQGFHSVALRDLTPQTMDSIDYMRNVAKRLRPLQKLGEWLRLRTKGQTANYLVGVAQHYLFTKNLTAYCIFTAQK</sequence>
<dbReference type="GO" id="GO:0008757">
    <property type="term" value="F:S-adenosylmethionine-dependent methyltransferase activity"/>
    <property type="evidence" value="ECO:0007669"/>
    <property type="project" value="InterPro"/>
</dbReference>
<feature type="domain" description="Methyltransferase type 11" evidence="2">
    <location>
        <begin position="102"/>
        <end position="200"/>
    </location>
</feature>
<evidence type="ECO:0000259" key="2">
    <source>
        <dbReference type="Pfam" id="PF08241"/>
    </source>
</evidence>
<dbReference type="SUPFAM" id="SSF53335">
    <property type="entry name" value="S-adenosyl-L-methionine-dependent methyltransferases"/>
    <property type="match status" value="1"/>
</dbReference>